<feature type="compositionally biased region" description="Polar residues" evidence="2">
    <location>
        <begin position="1"/>
        <end position="18"/>
    </location>
</feature>
<protein>
    <submittedName>
        <fullName evidence="4">Biotin carboxylase-like protein</fullName>
    </submittedName>
</protein>
<name>H2BRF0_GILLR</name>
<sequence length="653" mass="73627">MATKKTNTPKSGAASNKNAETKTKSAKEPLKPETSTKKDKDFKTVEVKKPKGKESVPADSTAQRGKTPVSSGNKEKRPAASTAAKDKGKAQSSPRNKGQKKDESTTLNAKEFDQTVASGAGKGKNKAKENNSSKKIAKNIMKSDGKSASPSSAKAKTAAKGSSGNKKETVNYELSGVSDIRRSFHKNEEPLYFISATNFNLLGADEWIKGFKFITYIECFDGLHPNVFSPKQEIPHDDFEGIEDINNYLLQHPEVQDYLKTRSLDGRAGKAMFLMFNEKTEELAKKLGLEIMFPKAEMRTFLDNKVNTNRIAEKAGVACVPYVLSKVNDYEHMREVSSHLGNQLVIQTPFGDSGHTTFFISNEEEYQKYAEEIEAEDEVKIMKRIRCRGSAIEACVTRHGTIVAPLMTELVGFKELTPYEGGWCGNEIYPNAFTPELRQKAIENTQLFGNQLREEGYKGYFELDFLIDQDNGEIYLGELNPRVTGASSITNHAVFALADAPLFVFHILEWMDIEYELDIEAINKRWAHQDNIDGWSQLIIKHTEDTVEYVTESPKSGIWRMYDTGHIQFDRMDTHRRAVENENEAFFLRITRKGDYLYEGADMGILVTRGRMMTDDFRLNNRAKHWIKAIRSQFKAEMVEDKKKPKLSGSLTK</sequence>
<reference evidence="5" key="1">
    <citation type="journal article" date="2012" name="Stand. Genomic Sci.">
        <title>Genome sequence of the Antarctic rhodopsins-containing flavobacterium Gillisia limnaea type strain (R-8282(T)).</title>
        <authorList>
            <person name="Riedel T."/>
            <person name="Held B."/>
            <person name="Nolan M."/>
            <person name="Lucas S."/>
            <person name="Lapidus A."/>
            <person name="Tice H."/>
            <person name="Del Rio T.G."/>
            <person name="Cheng J.F."/>
            <person name="Han C."/>
            <person name="Tapia R."/>
            <person name="Goodwin L.A."/>
            <person name="Pitluck S."/>
            <person name="Liolios K."/>
            <person name="Mavromatis K."/>
            <person name="Pagani I."/>
            <person name="Ivanova N."/>
            <person name="Mikhailova N."/>
            <person name="Pati A."/>
            <person name="Chen A."/>
            <person name="Palaniappan K."/>
            <person name="Land M."/>
            <person name="Rohde M."/>
            <person name="Tindall B.J."/>
            <person name="Detter J.C."/>
            <person name="Goker M."/>
            <person name="Bristow J."/>
            <person name="Eisen J.A."/>
            <person name="Markowitz V."/>
            <person name="Hugenholtz P."/>
            <person name="Kyrpides N.C."/>
            <person name="Klenk H.P."/>
            <person name="Woyke T."/>
        </authorList>
    </citation>
    <scope>NUCLEOTIDE SEQUENCE [LARGE SCALE GENOMIC DNA]</scope>
    <source>
        <strain evidence="5">DSM 15749 / LMG 21470 / R-8282</strain>
    </source>
</reference>
<dbReference type="Gene3D" id="3.30.470.20">
    <property type="entry name" value="ATP-grasp fold, B domain"/>
    <property type="match status" value="1"/>
</dbReference>
<dbReference type="InterPro" id="IPR011761">
    <property type="entry name" value="ATP-grasp"/>
</dbReference>
<keyword evidence="1" id="KW-0067">ATP-binding</keyword>
<dbReference type="eggNOG" id="COG1038">
    <property type="taxonomic scope" value="Bacteria"/>
</dbReference>
<evidence type="ECO:0000313" key="4">
    <source>
        <dbReference type="EMBL" id="EHQ04469.1"/>
    </source>
</evidence>
<dbReference type="Proteomes" id="UP000003844">
    <property type="component" value="Unassembled WGS sequence"/>
</dbReference>
<dbReference type="PROSITE" id="PS50975">
    <property type="entry name" value="ATP_GRASP"/>
    <property type="match status" value="1"/>
</dbReference>
<dbReference type="AlphaFoldDB" id="H2BRF0"/>
<organism evidence="4 5">
    <name type="scientific">Gillisia limnaea (strain DSM 15749 / LMG 21470 / R-8282)</name>
    <dbReference type="NCBI Taxonomy" id="865937"/>
    <lineage>
        <taxon>Bacteria</taxon>
        <taxon>Pseudomonadati</taxon>
        <taxon>Bacteroidota</taxon>
        <taxon>Flavobacteriia</taxon>
        <taxon>Flavobacteriales</taxon>
        <taxon>Flavobacteriaceae</taxon>
        <taxon>Gillisia</taxon>
    </lineage>
</organism>
<gene>
    <name evidence="4" type="ORF">Gilli_0321</name>
</gene>
<accession>H2BRF0</accession>
<feature type="domain" description="ATP-grasp" evidence="3">
    <location>
        <begin position="309"/>
        <end position="508"/>
    </location>
</feature>
<dbReference type="GO" id="GO:0005524">
    <property type="term" value="F:ATP binding"/>
    <property type="evidence" value="ECO:0007669"/>
    <property type="project" value="UniProtKB-UniRule"/>
</dbReference>
<dbReference type="EMBL" id="JH594605">
    <property type="protein sequence ID" value="EHQ04469.1"/>
    <property type="molecule type" value="Genomic_DNA"/>
</dbReference>
<evidence type="ECO:0000313" key="5">
    <source>
        <dbReference type="Proteomes" id="UP000003844"/>
    </source>
</evidence>
<evidence type="ECO:0000256" key="1">
    <source>
        <dbReference type="PROSITE-ProRule" id="PRU00409"/>
    </source>
</evidence>
<dbReference type="NCBIfam" id="NF005096">
    <property type="entry name" value="PRK06524.1"/>
    <property type="match status" value="1"/>
</dbReference>
<dbReference type="STRING" id="865937.Gilli_0321"/>
<keyword evidence="1" id="KW-0547">Nucleotide-binding</keyword>
<feature type="compositionally biased region" description="Basic and acidic residues" evidence="2">
    <location>
        <begin position="73"/>
        <end position="89"/>
    </location>
</feature>
<feature type="compositionally biased region" description="Low complexity" evidence="2">
    <location>
        <begin position="138"/>
        <end position="164"/>
    </location>
</feature>
<feature type="compositionally biased region" description="Polar residues" evidence="2">
    <location>
        <begin position="58"/>
        <end position="72"/>
    </location>
</feature>
<dbReference type="GO" id="GO:0046872">
    <property type="term" value="F:metal ion binding"/>
    <property type="evidence" value="ECO:0007669"/>
    <property type="project" value="InterPro"/>
</dbReference>
<proteinExistence type="predicted"/>
<dbReference type="RefSeq" id="WP_006987361.1">
    <property type="nucleotide sequence ID" value="NZ_JH594605.1"/>
</dbReference>
<keyword evidence="5" id="KW-1185">Reference proteome</keyword>
<dbReference type="HOGENOM" id="CLU_027790_0_0_10"/>
<evidence type="ECO:0000259" key="3">
    <source>
        <dbReference type="PROSITE" id="PS50975"/>
    </source>
</evidence>
<evidence type="ECO:0000256" key="2">
    <source>
        <dbReference type="SAM" id="MobiDB-lite"/>
    </source>
</evidence>
<feature type="region of interest" description="Disordered" evidence="2">
    <location>
        <begin position="1"/>
        <end position="167"/>
    </location>
</feature>
<dbReference type="SUPFAM" id="SSF56059">
    <property type="entry name" value="Glutathione synthetase ATP-binding domain-like"/>
    <property type="match status" value="1"/>
</dbReference>
<feature type="compositionally biased region" description="Basic and acidic residues" evidence="2">
    <location>
        <begin position="19"/>
        <end position="56"/>
    </location>
</feature>